<dbReference type="PaxDb" id="4097-A0A1S3YVC6"/>
<dbReference type="GO" id="GO:0003682">
    <property type="term" value="F:chromatin binding"/>
    <property type="evidence" value="ECO:0007669"/>
    <property type="project" value="InterPro"/>
</dbReference>
<gene>
    <name evidence="4" type="primary">LOC107780082</name>
</gene>
<dbReference type="InterPro" id="IPR001025">
    <property type="entry name" value="BAH_dom"/>
</dbReference>
<dbReference type="STRING" id="4097.A0A1S3YVC6"/>
<dbReference type="Proteomes" id="UP000790787">
    <property type="component" value="Chromosome 19"/>
</dbReference>
<organism evidence="3 4">
    <name type="scientific">Nicotiana tabacum</name>
    <name type="common">Common tobacco</name>
    <dbReference type="NCBI Taxonomy" id="4097"/>
    <lineage>
        <taxon>Eukaryota</taxon>
        <taxon>Viridiplantae</taxon>
        <taxon>Streptophyta</taxon>
        <taxon>Embryophyta</taxon>
        <taxon>Tracheophyta</taxon>
        <taxon>Spermatophyta</taxon>
        <taxon>Magnoliopsida</taxon>
        <taxon>eudicotyledons</taxon>
        <taxon>Gunneridae</taxon>
        <taxon>Pentapetalae</taxon>
        <taxon>asterids</taxon>
        <taxon>lamiids</taxon>
        <taxon>Solanales</taxon>
        <taxon>Solanaceae</taxon>
        <taxon>Nicotianoideae</taxon>
        <taxon>Nicotianeae</taxon>
        <taxon>Nicotiana</taxon>
    </lineage>
</organism>
<dbReference type="Gene3D" id="2.30.30.490">
    <property type="match status" value="1"/>
</dbReference>
<feature type="compositionally biased region" description="Basic and acidic residues" evidence="1">
    <location>
        <begin position="485"/>
        <end position="508"/>
    </location>
</feature>
<evidence type="ECO:0000259" key="2">
    <source>
        <dbReference type="PROSITE" id="PS51038"/>
    </source>
</evidence>
<feature type="region of interest" description="Disordered" evidence="1">
    <location>
        <begin position="444"/>
        <end position="534"/>
    </location>
</feature>
<dbReference type="PANTHER" id="PTHR47073">
    <property type="entry name" value="PROTEIN ANTI-SILENCING 1"/>
    <property type="match status" value="1"/>
</dbReference>
<feature type="region of interest" description="Disordered" evidence="1">
    <location>
        <begin position="262"/>
        <end position="293"/>
    </location>
</feature>
<feature type="region of interest" description="Disordered" evidence="1">
    <location>
        <begin position="313"/>
        <end position="344"/>
    </location>
</feature>
<dbReference type="RefSeq" id="XP_016456088.1">
    <property type="nucleotide sequence ID" value="XM_016600602.2"/>
</dbReference>
<dbReference type="GO" id="GO:0003723">
    <property type="term" value="F:RNA binding"/>
    <property type="evidence" value="ECO:0000318"/>
    <property type="project" value="GO_Central"/>
</dbReference>
<evidence type="ECO:0000313" key="3">
    <source>
        <dbReference type="Proteomes" id="UP000790787"/>
    </source>
</evidence>
<dbReference type="RefSeq" id="XP_016456088.1">
    <property type="nucleotide sequence ID" value="XM_016600602.1"/>
</dbReference>
<dbReference type="PANTHER" id="PTHR47073:SF9">
    <property type="entry name" value="BAH DOMAIN-CONTAINING PROTEIN"/>
    <property type="match status" value="1"/>
</dbReference>
<feature type="compositionally biased region" description="Basic and acidic residues" evidence="1">
    <location>
        <begin position="448"/>
        <end position="459"/>
    </location>
</feature>
<reference evidence="4" key="2">
    <citation type="submission" date="2025-08" db="UniProtKB">
        <authorList>
            <consortium name="RefSeq"/>
        </authorList>
    </citation>
    <scope>IDENTIFICATION</scope>
    <source>
        <tissue evidence="4">Leaf</tissue>
    </source>
</reference>
<protein>
    <submittedName>
        <fullName evidence="4">Protein ANTI-SILENCING 1 isoform X1</fullName>
    </submittedName>
    <submittedName>
        <fullName evidence="4">Uncharacterized protein isoform X1</fullName>
    </submittedName>
</protein>
<reference evidence="3" key="1">
    <citation type="journal article" date="2014" name="Nat. Commun.">
        <title>The tobacco genome sequence and its comparison with those of tomato and potato.</title>
        <authorList>
            <person name="Sierro N."/>
            <person name="Battey J.N."/>
            <person name="Ouadi S."/>
            <person name="Bakaher N."/>
            <person name="Bovet L."/>
            <person name="Willig A."/>
            <person name="Goepfert S."/>
            <person name="Peitsch M.C."/>
            <person name="Ivanov N.V."/>
        </authorList>
    </citation>
    <scope>NUCLEOTIDE SEQUENCE [LARGE SCALE GENOMIC DNA]</scope>
</reference>
<feature type="compositionally biased region" description="Basic and acidic residues" evidence="1">
    <location>
        <begin position="321"/>
        <end position="332"/>
    </location>
</feature>
<proteinExistence type="predicted"/>
<name>A0A1S3YVC6_TOBAC</name>
<dbReference type="FunFam" id="2.30.30.490:FF:000017">
    <property type="entry name" value="Bromo-adjacent homology (BAH) domain-containing protein"/>
    <property type="match status" value="1"/>
</dbReference>
<feature type="compositionally biased region" description="Basic and acidic residues" evidence="1">
    <location>
        <begin position="466"/>
        <end position="475"/>
    </location>
</feature>
<dbReference type="AlphaFoldDB" id="A0A1S3YVC6"/>
<dbReference type="PROSITE" id="PS51038">
    <property type="entry name" value="BAH"/>
    <property type="match status" value="1"/>
</dbReference>
<feature type="region of interest" description="Disordered" evidence="1">
    <location>
        <begin position="360"/>
        <end position="408"/>
    </location>
</feature>
<dbReference type="InterPro" id="IPR043151">
    <property type="entry name" value="BAH_sf"/>
</dbReference>
<feature type="compositionally biased region" description="Basic and acidic residues" evidence="1">
    <location>
        <begin position="522"/>
        <end position="534"/>
    </location>
</feature>
<evidence type="ECO:0000256" key="1">
    <source>
        <dbReference type="SAM" id="MobiDB-lite"/>
    </source>
</evidence>
<dbReference type="OrthoDB" id="1896853at2759"/>
<dbReference type="Pfam" id="PF01426">
    <property type="entry name" value="BAH"/>
    <property type="match status" value="1"/>
</dbReference>
<feature type="domain" description="BAH" evidence="2">
    <location>
        <begin position="49"/>
        <end position="174"/>
    </location>
</feature>
<evidence type="ECO:0000313" key="4">
    <source>
        <dbReference type="RefSeq" id="XP_016456088.1"/>
    </source>
</evidence>
<dbReference type="GeneID" id="107780082"/>
<dbReference type="KEGG" id="nta:107780082"/>
<dbReference type="SMART" id="SM00439">
    <property type="entry name" value="BAH"/>
    <property type="match status" value="1"/>
</dbReference>
<sequence length="725" mass="80484">MALAEAVKVEPSADLENDEEVNFVWGRKRGIGGKRKEVQFYESFTYDDVEYALYDCVYMHKEGQLPYIGKIIKIWENPDKSRKIKVHWFFRLSEILYHLKGVKVAAENEIFLASGEGTGLANVNPLEAIAGKCNVVCISEDNRNPQPSEEEVKTADFVFYRAFDVGKCSILDKMDDKVGGLDGMCLSSLVKYVFNRKESQKASHVLKHASDQNGDNNAVEFQATTKESFGLKALNDLGTFKASHLDGKIDVDAQSSLVRQDALQRETNVSRVNKETTKKANSASGEQNSHDVSRVAKAAGKLSHIVGKSDVNVQTSPVRQDPLHGDANDSRVKQQSAMKGNPAPVQIVNSTTTTVVHKQNTISEENARCKTKNEKDDKKVNKPPINLVEAGETGKSPKDLGVLDGRPSNRIKVNDSVILSEDKGVNSVEKSTVCRNEKKVLGTSAVPSEERKKSVDSKDSAGGLDKNMKIRKDSAALDSRPSKKANIDARKVQEDRDKSNMLGKRADNLGKLPKLSTGTSPKEVERTEGKSFEVTRRPVAESSKWFKAPPWEEVMQTANEQGTLILLENLNPEYTSGEVEDIIWHACRENCTTKMVQRTAFSSPYSGRALVAFKTRGVAERVTKKLADGCLMVSNQRPLVASFVSLPKTEGNASSLAGHLCVDKLRLQLQREMREAVSTSHCSQPNTIEYEMANEWRLLQARSDSWWNRLYKQQKEDLTKIASGL</sequence>
<keyword evidence="3" id="KW-1185">Reference proteome</keyword>
<accession>A0A1S3YVC6</accession>
<feature type="compositionally biased region" description="Basic and acidic residues" evidence="1">
    <location>
        <begin position="365"/>
        <end position="380"/>
    </location>
</feature>